<feature type="region of interest" description="Disordered" evidence="1">
    <location>
        <begin position="91"/>
        <end position="115"/>
    </location>
</feature>
<keyword evidence="2" id="KW-0812">Transmembrane</keyword>
<organism evidence="3 4">
    <name type="scientific">Paramuricea clavata</name>
    <name type="common">Red gorgonian</name>
    <name type="synonym">Violescent sea-whip</name>
    <dbReference type="NCBI Taxonomy" id="317549"/>
    <lineage>
        <taxon>Eukaryota</taxon>
        <taxon>Metazoa</taxon>
        <taxon>Cnidaria</taxon>
        <taxon>Anthozoa</taxon>
        <taxon>Octocorallia</taxon>
        <taxon>Malacalcyonacea</taxon>
        <taxon>Plexauridae</taxon>
        <taxon>Paramuricea</taxon>
    </lineage>
</organism>
<dbReference type="OrthoDB" id="10234324at2759"/>
<feature type="non-terminal residue" evidence="3">
    <location>
        <position position="502"/>
    </location>
</feature>
<accession>A0A7D9E7J0</accession>
<feature type="transmembrane region" description="Helical" evidence="2">
    <location>
        <begin position="179"/>
        <end position="203"/>
    </location>
</feature>
<feature type="compositionally biased region" description="Low complexity" evidence="1">
    <location>
        <begin position="93"/>
        <end position="106"/>
    </location>
</feature>
<comment type="caution">
    <text evidence="3">The sequence shown here is derived from an EMBL/GenBank/DDBJ whole genome shotgun (WGS) entry which is preliminary data.</text>
</comment>
<keyword evidence="2" id="KW-1133">Transmembrane helix</keyword>
<name>A0A7D9E7J0_PARCT</name>
<evidence type="ECO:0000313" key="3">
    <source>
        <dbReference type="EMBL" id="CAB4000612.1"/>
    </source>
</evidence>
<dbReference type="AlphaFoldDB" id="A0A7D9E7J0"/>
<dbReference type="Proteomes" id="UP001152795">
    <property type="component" value="Unassembled WGS sequence"/>
</dbReference>
<evidence type="ECO:0000256" key="2">
    <source>
        <dbReference type="SAM" id="Phobius"/>
    </source>
</evidence>
<reference evidence="3" key="1">
    <citation type="submission" date="2020-04" db="EMBL/GenBank/DDBJ databases">
        <authorList>
            <person name="Alioto T."/>
            <person name="Alioto T."/>
            <person name="Gomez Garrido J."/>
        </authorList>
    </citation>
    <scope>NUCLEOTIDE SEQUENCE</scope>
    <source>
        <strain evidence="3">A484AB</strain>
    </source>
</reference>
<protein>
    <submittedName>
        <fullName evidence="3">Uncharacterized protein</fullName>
    </submittedName>
</protein>
<evidence type="ECO:0000313" key="4">
    <source>
        <dbReference type="Proteomes" id="UP001152795"/>
    </source>
</evidence>
<proteinExistence type="predicted"/>
<gene>
    <name evidence="3" type="ORF">PACLA_8A054418</name>
</gene>
<sequence>MLRAGSYKSSIRRCPLINCTYRNFRLDNLKTHLKSGRHKINNIVVLNKIFEIIRSNSLPEGNLLRVEDNEVIQVAMPMDSQLRNTTLIQDQVASTSGSTRSQSSAAPQETLHSQDPIASITADTDEQFTDPLTVTEPLQPQATGSSSSQEIHSLQEAVASLHTAIQKIKINESAILYKYVHFVVTPACRIGSIVLLCLIAIIVRKELKIMNSQNVIKAARSAEEQRKRNAILFSSQVAQKKETEVTERFLLRCYGLIQCHVPYNRYPFMTYLHHLQGVEVGNRHLTDMAMASASDCIYNVQLRSLVQFIHSPNPSTGRLRHCHLSFDKVTVEHITRQVVNLRFLDLNGEPVCVNGNQSVISRHEDHVPDYTISLGNIPSADHTSDARGVFCHVYDFLHKQLEMSNETISHIVSLSSSDCEAVYTGRIQGLQRLWKEKFNRAHLHFADRAHKIESMIGKIRKEAEMRWLDEILSQLDSMISKICQSPKQHRNRRHAATLADSL</sequence>
<evidence type="ECO:0000256" key="1">
    <source>
        <dbReference type="SAM" id="MobiDB-lite"/>
    </source>
</evidence>
<keyword evidence="4" id="KW-1185">Reference proteome</keyword>
<dbReference type="EMBL" id="CACRXK020003879">
    <property type="protein sequence ID" value="CAB4000612.1"/>
    <property type="molecule type" value="Genomic_DNA"/>
</dbReference>
<keyword evidence="2" id="KW-0472">Membrane</keyword>